<keyword evidence="10 11" id="KW-0804">Transcription</keyword>
<comment type="subcellular location">
    <subcellularLocation>
        <location evidence="1 11">Cytoplasm</location>
    </subcellularLocation>
</comment>
<dbReference type="Proteomes" id="UP000582974">
    <property type="component" value="Unassembled WGS sequence"/>
</dbReference>
<feature type="binding site" evidence="11">
    <location>
        <position position="33"/>
    </location>
    <ligand>
        <name>[4Fe-4S] cluster</name>
        <dbReference type="ChEBI" id="CHEBI:49883"/>
    </ligand>
</feature>
<comment type="PTM">
    <text evidence="11">Upon Fe-S cluster removal intramolecular disulfide bonds are formed.</text>
</comment>
<comment type="PTM">
    <text evidence="11">The Fe-S cluster can be nitrosylated by nitric oxide (NO).</text>
</comment>
<organism evidence="13 14">
    <name type="scientific">Haloechinothrix aidingensis</name>
    <dbReference type="NCBI Taxonomy" id="2752311"/>
    <lineage>
        <taxon>Bacteria</taxon>
        <taxon>Bacillati</taxon>
        <taxon>Actinomycetota</taxon>
        <taxon>Actinomycetes</taxon>
        <taxon>Pseudonocardiales</taxon>
        <taxon>Pseudonocardiaceae</taxon>
        <taxon>Haloechinothrix</taxon>
    </lineage>
</organism>
<comment type="similarity">
    <text evidence="2 11">Belongs to the WhiB family.</text>
</comment>
<comment type="cofactor">
    <cofactor evidence="11">
        <name>[4Fe-4S] cluster</name>
        <dbReference type="ChEBI" id="CHEBI:49883"/>
    </cofactor>
    <text evidence="11">Binds 1 [4Fe-4S] cluster per subunit. Following nitrosylation of the [4Fe-4S] cluster binds 1 [4Fe-8(NO)] cluster per subunit.</text>
</comment>
<keyword evidence="8 11" id="KW-0238">DNA-binding</keyword>
<gene>
    <name evidence="11" type="primary">whiB</name>
    <name evidence="13" type="ORF">H0B56_12210</name>
</gene>
<keyword evidence="6 11" id="KW-0411">Iron-sulfur</keyword>
<evidence type="ECO:0000256" key="11">
    <source>
        <dbReference type="HAMAP-Rule" id="MF_01479"/>
    </source>
</evidence>
<dbReference type="GO" id="GO:0045892">
    <property type="term" value="P:negative regulation of DNA-templated transcription"/>
    <property type="evidence" value="ECO:0007669"/>
    <property type="project" value="TreeGrafter"/>
</dbReference>
<comment type="caution">
    <text evidence="13">The sequence shown here is derived from an EMBL/GenBank/DDBJ whole genome shotgun (WGS) entry which is preliminary data.</text>
</comment>
<evidence type="ECO:0000256" key="10">
    <source>
        <dbReference type="ARBA" id="ARBA00023163"/>
    </source>
</evidence>
<comment type="function">
    <text evidence="11">Acts as a transcriptional regulator. Probably redox-responsive. The apo- but not holo-form probably binds DNA.</text>
</comment>
<dbReference type="GO" id="GO:0035731">
    <property type="term" value="F:dinitrosyl-iron complex binding"/>
    <property type="evidence" value="ECO:0007669"/>
    <property type="project" value="UniProtKB-UniRule"/>
</dbReference>
<evidence type="ECO:0000256" key="6">
    <source>
        <dbReference type="ARBA" id="ARBA00023014"/>
    </source>
</evidence>
<dbReference type="RefSeq" id="WP_180893145.1">
    <property type="nucleotide sequence ID" value="NZ_JACCKD010000004.1"/>
</dbReference>
<protein>
    <recommendedName>
        <fullName evidence="11">Transcriptional regulator WhiB</fullName>
    </recommendedName>
</protein>
<keyword evidence="4 11" id="KW-0479">Metal-binding</keyword>
<dbReference type="Pfam" id="PF02467">
    <property type="entry name" value="Whib"/>
    <property type="match status" value="1"/>
</dbReference>
<dbReference type="PANTHER" id="PTHR38839">
    <property type="entry name" value="TRANSCRIPTIONAL REGULATOR WHID-RELATED"/>
    <property type="match status" value="1"/>
</dbReference>
<evidence type="ECO:0000259" key="12">
    <source>
        <dbReference type="PROSITE" id="PS51674"/>
    </source>
</evidence>
<evidence type="ECO:0000256" key="5">
    <source>
        <dbReference type="ARBA" id="ARBA00023004"/>
    </source>
</evidence>
<evidence type="ECO:0000256" key="1">
    <source>
        <dbReference type="ARBA" id="ARBA00004496"/>
    </source>
</evidence>
<feature type="binding site" evidence="11">
    <location>
        <position position="42"/>
    </location>
    <ligand>
        <name>[4Fe-4S] cluster</name>
        <dbReference type="ChEBI" id="CHEBI:49883"/>
    </ligand>
</feature>
<evidence type="ECO:0000256" key="7">
    <source>
        <dbReference type="ARBA" id="ARBA00023015"/>
    </source>
</evidence>
<dbReference type="GO" id="GO:0045454">
    <property type="term" value="P:cell redox homeostasis"/>
    <property type="evidence" value="ECO:0007669"/>
    <property type="project" value="TreeGrafter"/>
</dbReference>
<keyword evidence="7 11" id="KW-0805">Transcription regulation</keyword>
<evidence type="ECO:0000256" key="4">
    <source>
        <dbReference type="ARBA" id="ARBA00022723"/>
    </source>
</evidence>
<reference evidence="13 14" key="1">
    <citation type="submission" date="2020-07" db="EMBL/GenBank/DDBJ databases">
        <title>Genome of Haloechinothrix sp.</title>
        <authorList>
            <person name="Tang S.-K."/>
            <person name="Yang L."/>
            <person name="Zhu W.-Y."/>
        </authorList>
    </citation>
    <scope>NUCLEOTIDE SEQUENCE [LARGE SCALE GENOMIC DNA]</scope>
    <source>
        <strain evidence="13 14">YIM 98757</strain>
    </source>
</reference>
<dbReference type="GO" id="GO:0051539">
    <property type="term" value="F:4 iron, 4 sulfur cluster binding"/>
    <property type="evidence" value="ECO:0007669"/>
    <property type="project" value="UniProtKB-UniRule"/>
</dbReference>
<dbReference type="PROSITE" id="PS51674">
    <property type="entry name" value="4FE4S_WBL"/>
    <property type="match status" value="1"/>
</dbReference>
<evidence type="ECO:0000313" key="13">
    <source>
        <dbReference type="EMBL" id="MBA0126306.1"/>
    </source>
</evidence>
<accession>A0A838AAR4</accession>
<evidence type="ECO:0000256" key="9">
    <source>
        <dbReference type="ARBA" id="ARBA00023157"/>
    </source>
</evidence>
<name>A0A838AAR4_9PSEU</name>
<evidence type="ECO:0000256" key="8">
    <source>
        <dbReference type="ARBA" id="ARBA00023125"/>
    </source>
</evidence>
<dbReference type="EMBL" id="JACCKD010000004">
    <property type="protein sequence ID" value="MBA0126306.1"/>
    <property type="molecule type" value="Genomic_DNA"/>
</dbReference>
<feature type="binding site" evidence="11">
    <location>
        <position position="36"/>
    </location>
    <ligand>
        <name>[4Fe-4S] cluster</name>
        <dbReference type="ChEBI" id="CHEBI:49883"/>
    </ligand>
</feature>
<dbReference type="InterPro" id="IPR003482">
    <property type="entry name" value="Whib"/>
</dbReference>
<keyword evidence="9 11" id="KW-1015">Disulfide bond</keyword>
<feature type="binding site" evidence="11">
    <location>
        <position position="11"/>
    </location>
    <ligand>
        <name>[4Fe-4S] cluster</name>
        <dbReference type="ChEBI" id="CHEBI:49883"/>
    </ligand>
</feature>
<dbReference type="HAMAP" id="MF_01479">
    <property type="entry name" value="WhiB"/>
    <property type="match status" value="1"/>
</dbReference>
<dbReference type="GO" id="GO:0046872">
    <property type="term" value="F:metal ion binding"/>
    <property type="evidence" value="ECO:0007669"/>
    <property type="project" value="UniProtKB-KW"/>
</dbReference>
<dbReference type="GO" id="GO:0005737">
    <property type="term" value="C:cytoplasm"/>
    <property type="evidence" value="ECO:0007669"/>
    <property type="project" value="UniProtKB-SubCell"/>
</dbReference>
<keyword evidence="5 11" id="KW-0408">Iron</keyword>
<proteinExistence type="inferred from homology"/>
<dbReference type="AlphaFoldDB" id="A0A838AAR4"/>
<evidence type="ECO:0000256" key="2">
    <source>
        <dbReference type="ARBA" id="ARBA00006597"/>
    </source>
</evidence>
<keyword evidence="3 11" id="KW-0004">4Fe-4S</keyword>
<keyword evidence="11" id="KW-0963">Cytoplasm</keyword>
<sequence length="129" mass="14878">MTDTWRNKALCRQYDPEIFFPFTGDAELPKRVCGSCPVRERCLRYALDTGQRYGVWGGLTEDERRQLPHPSRPDPAVSDTFEAHIAELMDRGITPGESAAYLMRPEPEVRRIRDRIQKRRSRARSEGVG</sequence>
<dbReference type="InterPro" id="IPR034768">
    <property type="entry name" value="4FE4S_WBL"/>
</dbReference>
<dbReference type="GO" id="GO:0003677">
    <property type="term" value="F:DNA binding"/>
    <property type="evidence" value="ECO:0007669"/>
    <property type="project" value="UniProtKB-UniRule"/>
</dbReference>
<feature type="domain" description="4Fe-4S Wbl-type" evidence="12">
    <location>
        <begin position="10"/>
        <end position="66"/>
    </location>
</feature>
<evidence type="ECO:0000256" key="3">
    <source>
        <dbReference type="ARBA" id="ARBA00022485"/>
    </source>
</evidence>
<evidence type="ECO:0000313" key="14">
    <source>
        <dbReference type="Proteomes" id="UP000582974"/>
    </source>
</evidence>
<dbReference type="GO" id="GO:0047134">
    <property type="term" value="F:protein-disulfide reductase [NAD(P)H] activity"/>
    <property type="evidence" value="ECO:0007669"/>
    <property type="project" value="TreeGrafter"/>
</dbReference>
<keyword evidence="14" id="KW-1185">Reference proteome</keyword>